<comment type="caution">
    <text evidence="2">The sequence shown here is derived from an EMBL/GenBank/DDBJ whole genome shotgun (WGS) entry which is preliminary data.</text>
</comment>
<protein>
    <submittedName>
        <fullName evidence="2">Putative membrane protein</fullName>
    </submittedName>
</protein>
<evidence type="ECO:0000313" key="3">
    <source>
        <dbReference type="Proteomes" id="UP000005277"/>
    </source>
</evidence>
<feature type="transmembrane region" description="Helical" evidence="1">
    <location>
        <begin position="172"/>
        <end position="187"/>
    </location>
</feature>
<feature type="transmembrane region" description="Helical" evidence="1">
    <location>
        <begin position="31"/>
        <end position="49"/>
    </location>
</feature>
<keyword evidence="1" id="KW-1133">Transmembrane helix</keyword>
<dbReference type="OrthoDB" id="1693163at2"/>
<feature type="transmembrane region" description="Helical" evidence="1">
    <location>
        <begin position="88"/>
        <end position="108"/>
    </location>
</feature>
<feature type="transmembrane region" description="Helical" evidence="1">
    <location>
        <begin position="193"/>
        <end position="209"/>
    </location>
</feature>
<sequence>MKKQKLIIADLIAIIFTLITIYLPLFTNKITFLPMYFVYIFAYFAVIFSNQKDKKVLTFFIPLFTLSLILILLNKVDIYNLKIIKTQVIGIFRKNYSLILYIFALYFLERLSTKIFGSYFSIGLALVSLGIFLIIFNTKYLESLRKYKDYFFYIFIYFSFARIYPAKKINKYLYIIIILLFFLEILVIDKYKIFIGFHISLILIIYLILKSNVYEINFEKYFLNGLIYLYPFINIILAKILNFDSPIKEVATGLIVFFLTLIFYQIKLGFFDYLFLGIHKEKNKGDVAE</sequence>
<feature type="transmembrane region" description="Helical" evidence="1">
    <location>
        <begin position="56"/>
        <end position="76"/>
    </location>
</feature>
<feature type="transmembrane region" description="Helical" evidence="1">
    <location>
        <begin position="150"/>
        <end position="165"/>
    </location>
</feature>
<name>F0H148_9FIRM</name>
<keyword evidence="3" id="KW-1185">Reference proteome</keyword>
<accession>F0H148</accession>
<keyword evidence="1" id="KW-0812">Transmembrane</keyword>
<evidence type="ECO:0000256" key="1">
    <source>
        <dbReference type="SAM" id="Phobius"/>
    </source>
</evidence>
<organism evidence="2 3">
    <name type="scientific">Anaerococcus hydrogenalis ACS-025-V-Sch4</name>
    <dbReference type="NCBI Taxonomy" id="879306"/>
    <lineage>
        <taxon>Bacteria</taxon>
        <taxon>Bacillati</taxon>
        <taxon>Bacillota</taxon>
        <taxon>Tissierellia</taxon>
        <taxon>Tissierellales</taxon>
        <taxon>Peptoniphilaceae</taxon>
        <taxon>Anaerococcus</taxon>
    </lineage>
</organism>
<proteinExistence type="predicted"/>
<keyword evidence="1" id="KW-0472">Membrane</keyword>
<feature type="transmembrane region" description="Helical" evidence="1">
    <location>
        <begin position="7"/>
        <end position="25"/>
    </location>
</feature>
<evidence type="ECO:0000313" key="2">
    <source>
        <dbReference type="EMBL" id="EGC83814.1"/>
    </source>
</evidence>
<feature type="transmembrane region" description="Helical" evidence="1">
    <location>
        <begin position="115"/>
        <end position="138"/>
    </location>
</feature>
<dbReference type="RefSeq" id="WP_004817611.1">
    <property type="nucleotide sequence ID" value="NZ_AEXN01000027.1"/>
</dbReference>
<dbReference type="AlphaFoldDB" id="F0H148"/>
<dbReference type="Proteomes" id="UP000005277">
    <property type="component" value="Unassembled WGS sequence"/>
</dbReference>
<gene>
    <name evidence="2" type="ORF">HMPREF9246_1928</name>
</gene>
<reference evidence="2 3" key="1">
    <citation type="submission" date="2011-01" db="EMBL/GenBank/DDBJ databases">
        <authorList>
            <person name="Durkin A.S."/>
            <person name="Madupu R."/>
            <person name="Torralba M."/>
            <person name="Gillis M."/>
            <person name="Methe B."/>
            <person name="Sutton G."/>
            <person name="Nelson K.E."/>
        </authorList>
    </citation>
    <scope>NUCLEOTIDE SEQUENCE [LARGE SCALE GENOMIC DNA]</scope>
    <source>
        <strain evidence="2 3">ACS-025-V-Sch4</strain>
    </source>
</reference>
<feature type="transmembrane region" description="Helical" evidence="1">
    <location>
        <begin position="253"/>
        <end position="276"/>
    </location>
</feature>
<dbReference type="EMBL" id="AEXN01000027">
    <property type="protein sequence ID" value="EGC83814.1"/>
    <property type="molecule type" value="Genomic_DNA"/>
</dbReference>
<feature type="transmembrane region" description="Helical" evidence="1">
    <location>
        <begin position="221"/>
        <end position="241"/>
    </location>
</feature>